<accession>A0A2K6G8Z9</accession>
<evidence type="ECO:0000256" key="1">
    <source>
        <dbReference type="PROSITE-ProRule" id="PRU00023"/>
    </source>
</evidence>
<dbReference type="Gene3D" id="1.25.40.20">
    <property type="entry name" value="Ankyrin repeat-containing domain"/>
    <property type="match status" value="1"/>
</dbReference>
<dbReference type="Gene3D" id="3.30.70.2240">
    <property type="entry name" value="KRIT, N-terminal Nudix domain, NPxY motif-rich region"/>
    <property type="match status" value="2"/>
</dbReference>
<dbReference type="InterPro" id="IPR019748">
    <property type="entry name" value="FERM_central"/>
</dbReference>
<dbReference type="SUPFAM" id="SSF48403">
    <property type="entry name" value="Ankyrin repeat"/>
    <property type="match status" value="1"/>
</dbReference>
<proteinExistence type="predicted"/>
<dbReference type="Gene3D" id="2.30.29.30">
    <property type="entry name" value="Pleckstrin-homology domain (PH domain)/Phosphotyrosine-binding domain (PTB)"/>
    <property type="match status" value="1"/>
</dbReference>
<dbReference type="Pfam" id="PF00373">
    <property type="entry name" value="FERM_M"/>
    <property type="match status" value="1"/>
</dbReference>
<keyword evidence="1" id="KW-0040">ANK repeat</keyword>
<dbReference type="InterPro" id="IPR043058">
    <property type="entry name" value="NUDIX_sf"/>
</dbReference>
<name>A0A2K6G8Z9_PROCO</name>
<dbReference type="Pfam" id="PF24521">
    <property type="entry name" value="Ank_KRIT1"/>
    <property type="match status" value="1"/>
</dbReference>
<dbReference type="GO" id="GO:2000114">
    <property type="term" value="P:regulation of establishment of cell polarity"/>
    <property type="evidence" value="ECO:0007669"/>
    <property type="project" value="TreeGrafter"/>
</dbReference>
<dbReference type="InterPro" id="IPR036770">
    <property type="entry name" value="Ankyrin_rpt-contain_sf"/>
</dbReference>
<dbReference type="InterPro" id="IPR041791">
    <property type="entry name" value="KRIT1_FERM_C"/>
</dbReference>
<protein>
    <submittedName>
        <fullName evidence="3">KRIT1 ankyrin repeat containing</fullName>
    </submittedName>
</protein>
<dbReference type="InterPro" id="IPR032022">
    <property type="entry name" value="NUDIX"/>
</dbReference>
<dbReference type="Ensembl" id="ENSPCOT00000033371.1">
    <property type="protein sequence ID" value="ENSPCOP00000022697.1"/>
    <property type="gene ID" value="ENSPCOG00000023463.1"/>
</dbReference>
<dbReference type="InterPro" id="IPR011993">
    <property type="entry name" value="PH-like_dom_sf"/>
</dbReference>
<dbReference type="InterPro" id="IPR057096">
    <property type="entry name" value="KRIT1_FRMD8_FERM_C"/>
</dbReference>
<dbReference type="PROSITE" id="PS50088">
    <property type="entry name" value="ANK_REPEAT"/>
    <property type="match status" value="1"/>
</dbReference>
<dbReference type="AlphaFoldDB" id="A0A2K6G8Z9"/>
<dbReference type="GO" id="GO:0016525">
    <property type="term" value="P:negative regulation of angiogenesis"/>
    <property type="evidence" value="ECO:0007669"/>
    <property type="project" value="TreeGrafter"/>
</dbReference>
<organism evidence="3 4">
    <name type="scientific">Propithecus coquereli</name>
    <name type="common">Coquerel's sifaka</name>
    <name type="synonym">Propithecus verreauxi coquereli</name>
    <dbReference type="NCBI Taxonomy" id="379532"/>
    <lineage>
        <taxon>Eukaryota</taxon>
        <taxon>Metazoa</taxon>
        <taxon>Chordata</taxon>
        <taxon>Craniata</taxon>
        <taxon>Vertebrata</taxon>
        <taxon>Euteleostomi</taxon>
        <taxon>Mammalia</taxon>
        <taxon>Eutheria</taxon>
        <taxon>Euarchontoglires</taxon>
        <taxon>Primates</taxon>
        <taxon>Strepsirrhini</taxon>
        <taxon>Lemuriformes</taxon>
        <taxon>Indriidae</taxon>
        <taxon>Propithecus</taxon>
    </lineage>
</organism>
<gene>
    <name evidence="3" type="primary">KRIT1</name>
</gene>
<dbReference type="Pfam" id="PF16705">
    <property type="entry name" value="NUDIX_5"/>
    <property type="match status" value="1"/>
</dbReference>
<dbReference type="InterPro" id="IPR051594">
    <property type="entry name" value="KRIT1/FRMD8"/>
</dbReference>
<evidence type="ECO:0000313" key="4">
    <source>
        <dbReference type="Proteomes" id="UP000233160"/>
    </source>
</evidence>
<dbReference type="CDD" id="cd13197">
    <property type="entry name" value="FERM_C_CCM1"/>
    <property type="match status" value="1"/>
</dbReference>
<dbReference type="PANTHER" id="PTHR13283">
    <property type="entry name" value="KREV INTERACTION TRAPPED 1-RELATED"/>
    <property type="match status" value="1"/>
</dbReference>
<dbReference type="FunFam" id="2.30.29.30:FF:000227">
    <property type="entry name" value="krev interaction trapped protein 1 isoform X1"/>
    <property type="match status" value="1"/>
</dbReference>
<dbReference type="GO" id="GO:0005886">
    <property type="term" value="C:plasma membrane"/>
    <property type="evidence" value="ECO:0007669"/>
    <property type="project" value="TreeGrafter"/>
</dbReference>
<dbReference type="PROSITE" id="PS50297">
    <property type="entry name" value="ANK_REP_REGION"/>
    <property type="match status" value="1"/>
</dbReference>
<dbReference type="GO" id="GO:0045454">
    <property type="term" value="P:cell redox homeostasis"/>
    <property type="evidence" value="ECO:0007669"/>
    <property type="project" value="TreeGrafter"/>
</dbReference>
<dbReference type="SMART" id="SM00295">
    <property type="entry name" value="B41"/>
    <property type="match status" value="1"/>
</dbReference>
<dbReference type="Gene3D" id="3.10.20.90">
    <property type="entry name" value="Phosphatidylinositol 3-kinase Catalytic Subunit, Chain A, domain 1"/>
    <property type="match status" value="1"/>
</dbReference>
<dbReference type="PANTHER" id="PTHR13283:SF11">
    <property type="entry name" value="KREV INTERACTION TRAPPED PROTEIN 1"/>
    <property type="match status" value="1"/>
</dbReference>
<dbReference type="GeneTree" id="ENSGT00530000063721"/>
<dbReference type="Pfam" id="PF24522">
    <property type="entry name" value="KRIT1_FRMD8_FERM_C"/>
    <property type="match status" value="1"/>
</dbReference>
<reference evidence="3" key="1">
    <citation type="submission" date="2025-08" db="UniProtKB">
        <authorList>
            <consortium name="Ensembl"/>
        </authorList>
    </citation>
    <scope>IDENTIFICATION</scope>
</reference>
<reference evidence="3" key="2">
    <citation type="submission" date="2025-09" db="UniProtKB">
        <authorList>
            <consortium name="Ensembl"/>
        </authorList>
    </citation>
    <scope>IDENTIFICATION</scope>
</reference>
<dbReference type="InterPro" id="IPR014352">
    <property type="entry name" value="FERM/acyl-CoA-bd_prot_sf"/>
</dbReference>
<evidence type="ECO:0000259" key="2">
    <source>
        <dbReference type="SMART" id="SM00295"/>
    </source>
</evidence>
<dbReference type="FunFam" id="3.30.70.2240:FF:000001">
    <property type="entry name" value="Krev interaction trapped protein 1"/>
    <property type="match status" value="1"/>
</dbReference>
<dbReference type="InterPro" id="IPR019749">
    <property type="entry name" value="Band_41_domain"/>
</dbReference>
<keyword evidence="4" id="KW-1185">Reference proteome</keyword>
<feature type="domain" description="Band 4.1" evidence="2">
    <location>
        <begin position="368"/>
        <end position="579"/>
    </location>
</feature>
<feature type="repeat" description="ANK" evidence="1">
    <location>
        <begin position="306"/>
        <end position="329"/>
    </location>
</feature>
<dbReference type="Proteomes" id="UP000233160">
    <property type="component" value="Unassembled WGS sequence"/>
</dbReference>
<dbReference type="InterPro" id="IPR056485">
    <property type="entry name" value="ARM_KRIT1"/>
</dbReference>
<dbReference type="Gene3D" id="1.20.80.10">
    <property type="match status" value="1"/>
</dbReference>
<sequence length="675" mass="77257">MGNPENVEDVYVAVIRPKNTASLNSREYRAKSYEILLHDVPIEGQKKKRKKVLLETKLQGNSEITQGILDYVVETTKPISPANQGIRGKRVVLMKKFPLDGEKMGREAALFIVPSVVKDNTKYTYTPGCPIFYCLQDIMRVCSESSTHFATLTARMLIALDKWLDERHAQSYFIPALFRPSPLERIKTNVINPAYATESGQTENSLHMGYSALEIKSKMLALEKADTCIYNPLFGSDLQYTNRVDKVVINPYFGLGAPDYSKIQIPKQEKWQRSMSSVTEDKYGKVEATRILLEKGKCNPNLLNGQLSSPLHFAAGGGHAEIVQILLNHPEVDRHITDQQGRSPLNICEENKQNNWEEAAKLLKEAINKPYEKVRIYRMDGSYRSVELKHGNNTTVQQIMEGMRLSQETQQYFTIWICSENLSLQLKPYHKPLQHVRDWPEILAELTNLDPQRETPQLFLRRDVRLPLEVEKKIEDPLAILILFDEARYNLLKGFYTAPDLLKMIYLKDVDMCAYSEENLKSIVPITKLKSKAPHWTNRILHEYKNLSTSEGVSKEMHHLQRMFLQNCWEIPTYGAAFFTGQIFTKASPSNHKVIPVYVGVNIKGLHLLNMETKALLISLKYGCFMWQLGDADTCFQIHSMENKMSFIVHTKQAGLVVKLLMKLNGQLMPTERNS</sequence>
<dbReference type="FunFam" id="3.10.20.90:FF:000076">
    <property type="entry name" value="Krev interaction trapped protein 1"/>
    <property type="match status" value="1"/>
</dbReference>
<dbReference type="InterPro" id="IPR002110">
    <property type="entry name" value="Ankyrin_rpt"/>
</dbReference>
<evidence type="ECO:0000313" key="3">
    <source>
        <dbReference type="Ensembl" id="ENSPCOP00000022697.1"/>
    </source>
</evidence>